<dbReference type="VEuPathDB" id="VectorBase:AGAMI1_000377"/>
<feature type="compositionally biased region" description="Polar residues" evidence="3">
    <location>
        <begin position="1243"/>
        <end position="1256"/>
    </location>
</feature>
<evidence type="ECO:0000259" key="8">
    <source>
        <dbReference type="PROSITE" id="PS51145"/>
    </source>
</evidence>
<dbReference type="SUPFAM" id="SSF50156">
    <property type="entry name" value="PDZ domain-like"/>
    <property type="match status" value="3"/>
</dbReference>
<evidence type="ECO:0000259" key="4">
    <source>
        <dbReference type="PROSITE" id="PS50002"/>
    </source>
</evidence>
<sequence>MADETGEVRSLLMRHRLSIVRDLIGTSLVQVLLKAGVLTVAQEEQLTGEPSLDARCDQLIELIARDGFEKFKQFCYAIESECSQLISDLINDKLSQAEEELQEEQVGVGYGGGGGGANISAGVPLNIGAVHPAIVQPGDPEPVVASFVNADGTDIAMSGVTHDDSSLKNGRDTIDSNRSRRSTSYCGTSTPTPTTVPIGNTVSSRRSSLISATVSAASSQQQHQQQPPPIPQLPSKALVGSAVAHIELGESKFAVSNNNFNNSALSSSSSNSNNQSNNNHQPSNGGSVAGSATVNGGVPDASVLSSIRQALGQGHHLPPSNKRLQKSESAAYSYFNPKRFSSPPFGEILGGTTDRRLNLKNKTASLFRSKSKKEQRTYRSVNDAIEVLADQVVEDEKALERTSWDYSTVTLSRVTGYGFGIAVSGGRDNPHFANGDPSIAVSDVLKNGPAEGQLQVNDRIISVNGVSLENVEYATAVQVLRDSGNTVTLVVKRRVPNHSLMHPLPGANMHGMAGPGGGGGGGGGGIGMSGGPPGGPSAGAMGVGMPAGVVGMNSHQHQHSISSTGLGLGANNGSQQQIKVIVTKANKKDDFGIVLGCRLFIREISSKTKDQLAANGYSLQEGDLVTRIHNTNCNDSMSLKEAKKIIDGCKERLTLAVLREPNGIAGGYGGGAAGGGGTASGMQSPVYSHTAQVSNCSNMDENYLNGTGGGSYSGQNLYVQPPTRPSAMSTLLADDKSNLTPRGRSRGPLTDISLQQLDRPSTPPGTSSRTADGAGHSRSRSVVDEPPRPPPPRGEDFYATRRQLMDEKPPTTEPRYITFQKEGSVGIRLTGGNEVGIFVTAVQQNSPASAQGLVPGDKILKVNDMDMNGVTREEAVLFLLSLQDRIELIVQYCKEEFDSITAQQRGDSFHIKTHFHCDAPTKGELSFKAGDVFRVIDTLYNGVVGAWQVLRIGRGHQELQRGVIPNKARAEELATVQFNASKKELNASESRVSFFRRRRSTHRRSKSLSRENWDDVVFSDAISKFPAYERVVLRHPGFVRPVVIFGPVADIARERLMKDFADKYTAPLQDDDKGSSKCGGIVRLSNIRDIMDRGKHALLDVTPNAVDRLNYAQFYPIVIFLKADTKHTIKQMRQGLPKSAHKSSKKLFEQCQKLERVWSHVFSTTINLNDPDTWYRKLRDSIDQQQSGAVWMSETKPVESLSDDFLFPMTTSRLSYASSPESDLELSPGPSASLSLGNLPQLVKSSSDPSIATNQDNLDRDRELGDGMPPPYTNPYEHGPHSRRMTVDNKYGFSSSKNGIGGGPSMNPEDAIYGSSTSRPAPPLQGTANGPHFGTVPDLPPRIDRASKPANAPGAPSTSGSSLPSRNSSSGGTLGRSAQERLFGNGKQSSTDALHDPTSSAQDEYSSRNQLLGLGAGDKRPTLPPMVNGGTTAPGAASSLERNPNANTSLDRSGGGGGGGRSAGHHHPGNNPQNTSGKANGSYDSVSSYDSYNTSSQLTAQNMRLGPNAPDDLKSVPNRNGAHAMGANVSGLSDYGRNPALNNAPSDMLLTTARSNYNGTGVHETLTQRNSGDRTAGGMNMPQRPTNLVLDSPRKHIIETKTDYGKYSRNNSASQADYSKPNKGPSMIGSPGPPPGAMGANMGNGAPFKPVPPPKPKNYRPPVGGSGSNGTGMHHSGQWDNGEPISPRSPDGFYYPPMASSHYHQGMAHNVPSSPNNGGSHAPGMHPYNPYTVGNGANGGNGGPMYNGNANGSHSYMSNGVRDMGAMGASNGYNNGNAQYPYGNTYMHRGNGAGTHGIGNMPALHPSDRHALDLAGSREQRGSAFELYRKPQLGTMVGHHHNIRDMEPMMSIHEFNQHQQHLMHQERMRQLQQQPLPPIPRPPPPTSRGPYPGHDPSLPPELPAKPPKKNILKSPLKAIKNAFIKSTRPLRRQVSLAGDSDKKSLRPILKRQHSMMEPRSARMRMPDQQHQQLYDQQRSMYAQEMQQQAYYNDPRYGSSYQGPYSPQPNRSYQRHEPYYPKDGNSTYQNLEMESMYGNSQGRGGYYDQQSEGPGYYPTDENLYANRALIELERSRAPLGPGATVSTLGRRIVRRHSMADRTAPSPSFNQLNRRRMGSERAPHHASIVDHHRAVMANANVSRGSSAHDESIYQSKSGSFLYNEAREHNRRAFEDPVYQSRREMHRDHLYQSKQQMQDRIQQSRMVEMVAPAQTQPQPAHGSSPASGNGSSSMGGTTTSAASDRFLRSQGLSGGGGGGTASGSNSSSPNSPSSSSCKSGYSSSRNGGEMRERRTQMRDQIYQSRKEAMESMAEPVYVSRRELKHEPIYESKNENESASVASAGGAVDAPVNEMQGLRLNMPEPFAGENSGQKAKTEQPEASSKHTTPSTPSTGRKPQDLSAPLAAEEDDDVEDEEEQHEQSDERTLTVSNQNDSVFEKLAMGVVPSPGSPVATSSPVPSTLGTPKSIRATHISNFLKRTAPPVMPPPPPPPTALNRPSLPPSEEAGPATAAVYASRTSIETQYTSTATGSQMSLPIGPPNATSTPFASELSLGLPPPRQPITRRGLFDASGGSLADPIWNVSLQIPPGAIPPGVQQEIYFTVTDPRLSESVGGPPLDMENGETMLSPLVMCGPQGTEFLKPVTLNIPHCAGRTASLGLSLKATDSEKNLQTDWEDIDLPSNTAAHTVSVKVDHF</sequence>
<dbReference type="GO" id="GO:0150105">
    <property type="term" value="P:protein localization to cell-cell junction"/>
    <property type="evidence" value="ECO:0000318"/>
    <property type="project" value="GO_Central"/>
</dbReference>
<name>A0A903X1D8_ANOGA</name>
<dbReference type="PANTHER" id="PTHR13865">
    <property type="entry name" value="TIGHT JUNCTION PROTEIN"/>
    <property type="match status" value="1"/>
</dbReference>
<dbReference type="EnsemblMetazoa" id="AGAP003546-RB">
    <property type="protein sequence ID" value="AGAP003546-PB"/>
    <property type="gene ID" value="AGAP003546"/>
</dbReference>
<feature type="compositionally biased region" description="Polar residues" evidence="3">
    <location>
        <begin position="1608"/>
        <end position="1617"/>
    </location>
</feature>
<dbReference type="Gene3D" id="3.40.50.300">
    <property type="entry name" value="P-loop containing nucleotide triphosphate hydrolases"/>
    <property type="match status" value="1"/>
</dbReference>
<dbReference type="FunFam" id="2.30.42.10:FF:000029">
    <property type="entry name" value="tight junction protein ZO-1 isoform X1"/>
    <property type="match status" value="1"/>
</dbReference>
<keyword evidence="1 2" id="KW-0728">SH3 domain</keyword>
<dbReference type="Proteomes" id="UP000007062">
    <property type="component" value="Chromosome 2R"/>
</dbReference>
<feature type="domain" description="CARD" evidence="7">
    <location>
        <begin position="4"/>
        <end position="93"/>
    </location>
</feature>
<protein>
    <submittedName>
        <fullName evidence="9">Tight junction protein ZO-1</fullName>
    </submittedName>
</protein>
<dbReference type="EMBL" id="AAAB01008888">
    <property type="status" value="NOT_ANNOTATED_CDS"/>
    <property type="molecule type" value="Genomic_DNA"/>
</dbReference>
<feature type="region of interest" description="Disordered" evidence="3">
    <location>
        <begin position="734"/>
        <end position="814"/>
    </location>
</feature>
<feature type="compositionally biased region" description="Low complexity" evidence="3">
    <location>
        <begin position="1349"/>
        <end position="1371"/>
    </location>
</feature>
<feature type="region of interest" description="Disordered" evidence="3">
    <location>
        <begin position="1219"/>
        <end position="1527"/>
    </location>
</feature>
<feature type="compositionally biased region" description="Gly residues" evidence="3">
    <location>
        <begin position="1453"/>
        <end position="1462"/>
    </location>
</feature>
<feature type="domain" description="SH3" evidence="4">
    <location>
        <begin position="906"/>
        <end position="974"/>
    </location>
</feature>
<dbReference type="Gene3D" id="2.30.30.40">
    <property type="entry name" value="SH3 Domains"/>
    <property type="match status" value="1"/>
</dbReference>
<feature type="region of interest" description="Disordered" evidence="3">
    <location>
        <begin position="1874"/>
        <end position="1911"/>
    </location>
</feature>
<feature type="compositionally biased region" description="Polar residues" evidence="3">
    <location>
        <begin position="1470"/>
        <end position="1479"/>
    </location>
</feature>
<feature type="region of interest" description="Disordered" evidence="3">
    <location>
        <begin position="2354"/>
        <end position="2463"/>
    </location>
</feature>
<evidence type="ECO:0000256" key="1">
    <source>
        <dbReference type="ARBA" id="ARBA00022443"/>
    </source>
</evidence>
<dbReference type="GO" id="GO:0098609">
    <property type="term" value="P:cell-cell adhesion"/>
    <property type="evidence" value="ECO:0000318"/>
    <property type="project" value="GO_Central"/>
</dbReference>
<evidence type="ECO:0000259" key="7">
    <source>
        <dbReference type="PROSITE" id="PS50209"/>
    </source>
</evidence>
<feature type="compositionally biased region" description="Acidic residues" evidence="3">
    <location>
        <begin position="2403"/>
        <end position="2415"/>
    </location>
</feature>
<feature type="compositionally biased region" description="Basic and acidic residues" evidence="3">
    <location>
        <begin position="2285"/>
        <end position="2294"/>
    </location>
</feature>
<dbReference type="PROSITE" id="PS50052">
    <property type="entry name" value="GUANYLATE_KINASE_2"/>
    <property type="match status" value="1"/>
</dbReference>
<dbReference type="SMART" id="SM00228">
    <property type="entry name" value="PDZ"/>
    <property type="match status" value="3"/>
</dbReference>
<proteinExistence type="predicted"/>
<dbReference type="GO" id="GO:0045216">
    <property type="term" value="P:cell-cell junction organization"/>
    <property type="evidence" value="ECO:0000318"/>
    <property type="project" value="GO_Central"/>
</dbReference>
<dbReference type="Pfam" id="PF07653">
    <property type="entry name" value="SH3_2"/>
    <property type="match status" value="1"/>
</dbReference>
<evidence type="ECO:0000259" key="6">
    <source>
        <dbReference type="PROSITE" id="PS50106"/>
    </source>
</evidence>
<dbReference type="SUPFAM" id="SSF52540">
    <property type="entry name" value="P-loop containing nucleoside triphosphate hydrolases"/>
    <property type="match status" value="1"/>
</dbReference>
<feature type="compositionally biased region" description="Basic and acidic residues" evidence="3">
    <location>
        <begin position="781"/>
        <end position="810"/>
    </location>
</feature>
<reference evidence="9 10" key="1">
    <citation type="journal article" date="2002" name="Science">
        <title>The genome sequence of the malaria mosquito Anopheles gambiae.</title>
        <authorList>
            <person name="Holt R.A."/>
            <person name="Subramanian G.M."/>
            <person name="Halpern A."/>
            <person name="Sutton G.G."/>
            <person name="Charlab R."/>
            <person name="Nusskern D.R."/>
            <person name="Wincker P."/>
            <person name="Clark A.G."/>
            <person name="Ribeiro J.M."/>
            <person name="Wides R."/>
            <person name="Salzberg S.L."/>
            <person name="Loftus B."/>
            <person name="Yandell M."/>
            <person name="Majoros W.H."/>
            <person name="Rusch D.B."/>
            <person name="Lai Z."/>
            <person name="Kraft C.L."/>
            <person name="Abril J.F."/>
            <person name="Anthouard V."/>
            <person name="Arensburger P."/>
            <person name="Atkinson P.W."/>
            <person name="Baden H."/>
            <person name="de Berardinis V."/>
            <person name="Baldwin D."/>
            <person name="Benes V."/>
            <person name="Biedler J."/>
            <person name="Blass C."/>
            <person name="Bolanos R."/>
            <person name="Boscus D."/>
            <person name="Barnstead M."/>
            <person name="Cai S."/>
            <person name="Center A."/>
            <person name="Chaturverdi K."/>
            <person name="Christophides G.K."/>
            <person name="Chrystal M.A."/>
            <person name="Clamp M."/>
            <person name="Cravchik A."/>
            <person name="Curwen V."/>
            <person name="Dana A."/>
            <person name="Delcher A."/>
            <person name="Dew I."/>
            <person name="Evans C.A."/>
            <person name="Flanigan M."/>
            <person name="Grundschober-Freimoser A."/>
            <person name="Friedli L."/>
            <person name="Gu Z."/>
            <person name="Guan P."/>
            <person name="Guigo R."/>
            <person name="Hillenmeyer M.E."/>
            <person name="Hladun S.L."/>
            <person name="Hogan J.R."/>
            <person name="Hong Y.S."/>
            <person name="Hoover J."/>
            <person name="Jaillon O."/>
            <person name="Ke Z."/>
            <person name="Kodira C."/>
            <person name="Kokoza E."/>
            <person name="Koutsos A."/>
            <person name="Letunic I."/>
            <person name="Levitsky A."/>
            <person name="Liang Y."/>
            <person name="Lin J.J."/>
            <person name="Lobo N.F."/>
            <person name="Lopez J.R."/>
            <person name="Malek J.A."/>
            <person name="McIntosh T.C."/>
            <person name="Meister S."/>
            <person name="Miller J."/>
            <person name="Mobarry C."/>
            <person name="Mongin E."/>
            <person name="Murphy S.D."/>
            <person name="O'Brochta D.A."/>
            <person name="Pfannkoch C."/>
            <person name="Qi R."/>
            <person name="Regier M.A."/>
            <person name="Remington K."/>
            <person name="Shao H."/>
            <person name="Sharakhova M.V."/>
            <person name="Sitter C.D."/>
            <person name="Shetty J."/>
            <person name="Smith T.J."/>
            <person name="Strong R."/>
            <person name="Sun J."/>
            <person name="Thomasova D."/>
            <person name="Ton L.Q."/>
            <person name="Topalis P."/>
            <person name="Tu Z."/>
            <person name="Unger M.F."/>
            <person name="Walenz B."/>
            <person name="Wang A."/>
            <person name="Wang J."/>
            <person name="Wang M."/>
            <person name="Wang X."/>
            <person name="Woodford K.J."/>
            <person name="Wortman J.R."/>
            <person name="Wu M."/>
            <person name="Yao A."/>
            <person name="Zdobnov E.M."/>
            <person name="Zhang H."/>
            <person name="Zhao Q."/>
            <person name="Zhao S."/>
            <person name="Zhu S.C."/>
            <person name="Zhimulev I."/>
            <person name="Coluzzi M."/>
            <person name="della Torre A."/>
            <person name="Roth C.W."/>
            <person name="Louis C."/>
            <person name="Kalush F."/>
            <person name="Mural R.J."/>
            <person name="Myers E.W."/>
            <person name="Adams M.D."/>
            <person name="Smith H.O."/>
            <person name="Broder S."/>
            <person name="Gardner M.J."/>
            <person name="Fraser C.M."/>
            <person name="Birney E."/>
            <person name="Bork P."/>
            <person name="Brey P.T."/>
            <person name="Venter J.C."/>
            <person name="Weissenbach J."/>
            <person name="Kafatos F.C."/>
            <person name="Collins F.H."/>
            <person name="Hoffman S.L."/>
        </authorList>
    </citation>
    <scope>NUCLEOTIDE SEQUENCE [LARGE SCALE GENOMIC DNA]</scope>
    <source>
        <strain evidence="9 10">PEST</strain>
    </source>
</reference>
<accession>A0A903X1D8</accession>
<feature type="compositionally biased region" description="Low complexity" evidence="3">
    <location>
        <begin position="2381"/>
        <end position="2390"/>
    </location>
</feature>
<dbReference type="PROSITE" id="PS50209">
    <property type="entry name" value="CARD"/>
    <property type="match status" value="1"/>
</dbReference>
<dbReference type="PROSITE" id="PS50002">
    <property type="entry name" value="SH3"/>
    <property type="match status" value="1"/>
</dbReference>
<feature type="compositionally biased region" description="Low complexity" evidence="3">
    <location>
        <begin position="2219"/>
        <end position="2240"/>
    </location>
</feature>
<dbReference type="Pfam" id="PF00595">
    <property type="entry name" value="PDZ"/>
    <property type="match status" value="2"/>
</dbReference>
<feature type="compositionally biased region" description="Polar residues" evidence="3">
    <location>
        <begin position="1559"/>
        <end position="1570"/>
    </location>
</feature>
<dbReference type="InterPro" id="IPR008144">
    <property type="entry name" value="Guanylate_kin-like_dom"/>
</dbReference>
<feature type="compositionally biased region" description="Polar residues" evidence="3">
    <location>
        <begin position="1440"/>
        <end position="1451"/>
    </location>
</feature>
<evidence type="ECO:0000259" key="5">
    <source>
        <dbReference type="PROSITE" id="PS50052"/>
    </source>
</evidence>
<feature type="region of interest" description="Disordered" evidence="3">
    <location>
        <begin position="2210"/>
        <end position="2310"/>
    </location>
</feature>
<dbReference type="InterPro" id="IPR027417">
    <property type="entry name" value="P-loop_NTPase"/>
</dbReference>
<feature type="compositionally biased region" description="Polar residues" evidence="3">
    <location>
        <begin position="1998"/>
        <end position="2011"/>
    </location>
</feature>
<feature type="compositionally biased region" description="Pro residues" evidence="3">
    <location>
        <begin position="1875"/>
        <end position="1887"/>
    </location>
</feature>
<dbReference type="CDD" id="cd11859">
    <property type="entry name" value="SH3_ZO"/>
    <property type="match status" value="1"/>
</dbReference>
<dbReference type="InterPro" id="IPR036028">
    <property type="entry name" value="SH3-like_dom_sf"/>
</dbReference>
<feature type="region of interest" description="Disordered" evidence="3">
    <location>
        <begin position="1559"/>
        <end position="1727"/>
    </location>
</feature>
<dbReference type="InterPro" id="IPR001315">
    <property type="entry name" value="CARD"/>
</dbReference>
<evidence type="ECO:0000256" key="3">
    <source>
        <dbReference type="SAM" id="MobiDB-lite"/>
    </source>
</evidence>
<dbReference type="Gene3D" id="1.10.533.10">
    <property type="entry name" value="Death Domain, Fas"/>
    <property type="match status" value="1"/>
</dbReference>
<dbReference type="GO" id="GO:0042981">
    <property type="term" value="P:regulation of apoptotic process"/>
    <property type="evidence" value="ECO:0007669"/>
    <property type="project" value="InterPro"/>
</dbReference>
<organism evidence="9 10">
    <name type="scientific">Anopheles gambiae</name>
    <name type="common">African malaria mosquito</name>
    <dbReference type="NCBI Taxonomy" id="7165"/>
    <lineage>
        <taxon>Eukaryota</taxon>
        <taxon>Metazoa</taxon>
        <taxon>Ecdysozoa</taxon>
        <taxon>Arthropoda</taxon>
        <taxon>Hexapoda</taxon>
        <taxon>Insecta</taxon>
        <taxon>Pterygota</taxon>
        <taxon>Neoptera</taxon>
        <taxon>Endopterygota</taxon>
        <taxon>Diptera</taxon>
        <taxon>Nematocera</taxon>
        <taxon>Culicoidea</taxon>
        <taxon>Culicidae</taxon>
        <taxon>Anophelinae</taxon>
        <taxon>Anopheles</taxon>
    </lineage>
</organism>
<feature type="domain" description="ZU5" evidence="8">
    <location>
        <begin position="2559"/>
        <end position="2692"/>
    </location>
</feature>
<dbReference type="CDD" id="cd06727">
    <property type="entry name" value="PDZ1_ZO1-like"/>
    <property type="match status" value="1"/>
</dbReference>
<dbReference type="InterPro" id="IPR011029">
    <property type="entry name" value="DEATH-like_dom_sf"/>
</dbReference>
<feature type="region of interest" description="Disordered" evidence="3">
    <location>
        <begin position="2477"/>
        <end position="2508"/>
    </location>
</feature>
<dbReference type="Gene3D" id="2.60.220.30">
    <property type="match status" value="1"/>
</dbReference>
<dbReference type="Pfam" id="PF00625">
    <property type="entry name" value="Guanylate_kin"/>
    <property type="match status" value="1"/>
</dbReference>
<dbReference type="PROSITE" id="PS50106">
    <property type="entry name" value="PDZ"/>
    <property type="match status" value="3"/>
</dbReference>
<evidence type="ECO:0000256" key="2">
    <source>
        <dbReference type="PROSITE-ProRule" id="PRU00192"/>
    </source>
</evidence>
<feature type="compositionally biased region" description="Polar residues" evidence="3">
    <location>
        <begin position="1386"/>
        <end position="1410"/>
    </location>
</feature>
<evidence type="ECO:0000313" key="10">
    <source>
        <dbReference type="Proteomes" id="UP000007062"/>
    </source>
</evidence>
<dbReference type="SUPFAM" id="SSF50044">
    <property type="entry name" value="SH3-domain"/>
    <property type="match status" value="1"/>
</dbReference>
<dbReference type="GO" id="GO:0005886">
    <property type="term" value="C:plasma membrane"/>
    <property type="evidence" value="ECO:0000318"/>
    <property type="project" value="GO_Central"/>
</dbReference>
<dbReference type="CDD" id="cd06729">
    <property type="entry name" value="PDZ3_ZO1-like_domain"/>
    <property type="match status" value="1"/>
</dbReference>
<dbReference type="PANTHER" id="PTHR13865:SF28">
    <property type="entry name" value="POLYCHAETOID, ISOFORM O"/>
    <property type="match status" value="1"/>
</dbReference>
<evidence type="ECO:0000313" key="9">
    <source>
        <dbReference type="EnsemblMetazoa" id="AGAP003546-PB"/>
    </source>
</evidence>
<feature type="compositionally biased region" description="Polar residues" evidence="3">
    <location>
        <begin position="752"/>
        <end position="770"/>
    </location>
</feature>
<feature type="compositionally biased region" description="Basic and acidic residues" evidence="3">
    <location>
        <begin position="161"/>
        <end position="178"/>
    </location>
</feature>
<feature type="compositionally biased region" description="Gly residues" evidence="3">
    <location>
        <begin position="2249"/>
        <end position="2258"/>
    </location>
</feature>
<dbReference type="CDD" id="cd01671">
    <property type="entry name" value="CARD"/>
    <property type="match status" value="1"/>
</dbReference>
<feature type="region of interest" description="Disordered" evidence="3">
    <location>
        <begin position="158"/>
        <end position="235"/>
    </location>
</feature>
<feature type="domain" description="PDZ" evidence="6">
    <location>
        <begin position="821"/>
        <end position="894"/>
    </location>
</feature>
<dbReference type="InterPro" id="IPR001478">
    <property type="entry name" value="PDZ"/>
</dbReference>
<feature type="region of interest" description="Disordered" evidence="3">
    <location>
        <begin position="1933"/>
        <end position="1974"/>
    </location>
</feature>
<dbReference type="InterPro" id="IPR036034">
    <property type="entry name" value="PDZ_sf"/>
</dbReference>
<keyword evidence="10" id="KW-1185">Reference proteome</keyword>
<dbReference type="Pfam" id="PF00791">
    <property type="entry name" value="ZU5"/>
    <property type="match status" value="1"/>
</dbReference>
<reference evidence="9" key="3">
    <citation type="submission" date="2022-10" db="UniProtKB">
        <authorList>
            <consortium name="EnsemblMetazoa"/>
        </authorList>
    </citation>
    <scope>IDENTIFICATION</scope>
    <source>
        <strain evidence="9">PEST</strain>
    </source>
</reference>
<dbReference type="CDD" id="cd06728">
    <property type="entry name" value="PDZ2_ZO1-like_ds"/>
    <property type="match status" value="1"/>
</dbReference>
<dbReference type="Gene3D" id="2.30.42.10">
    <property type="match status" value="3"/>
</dbReference>
<dbReference type="InterPro" id="IPR008145">
    <property type="entry name" value="GK/Ca_channel_bsu"/>
</dbReference>
<feature type="compositionally biased region" description="Low complexity" evidence="3">
    <location>
        <begin position="1226"/>
        <end position="1240"/>
    </location>
</feature>
<feature type="region of interest" description="Disordered" evidence="3">
    <location>
        <begin position="264"/>
        <end position="295"/>
    </location>
</feature>
<dbReference type="GO" id="GO:0005923">
    <property type="term" value="C:bicellular tight junction"/>
    <property type="evidence" value="ECO:0000318"/>
    <property type="project" value="GO_Central"/>
</dbReference>
<feature type="compositionally biased region" description="Pro residues" evidence="3">
    <location>
        <begin position="2480"/>
        <end position="2490"/>
    </location>
</feature>
<dbReference type="FunFam" id="2.30.42.10:FF:000138">
    <property type="entry name" value="Uncharacterized protein, isoform C"/>
    <property type="match status" value="1"/>
</dbReference>
<dbReference type="SUPFAM" id="SSF47986">
    <property type="entry name" value="DEATH domain"/>
    <property type="match status" value="1"/>
</dbReference>
<dbReference type="SMART" id="SM00072">
    <property type="entry name" value="GuKc"/>
    <property type="match status" value="1"/>
</dbReference>
<feature type="compositionally biased region" description="Low complexity" evidence="3">
    <location>
        <begin position="2440"/>
        <end position="2458"/>
    </location>
</feature>
<feature type="domain" description="PDZ" evidence="6">
    <location>
        <begin position="408"/>
        <end position="495"/>
    </location>
</feature>
<feature type="compositionally biased region" description="Basic and acidic residues" evidence="3">
    <location>
        <begin position="1592"/>
        <end position="1606"/>
    </location>
</feature>
<feature type="domain" description="PDZ" evidence="6">
    <location>
        <begin position="579"/>
        <end position="661"/>
    </location>
</feature>
<feature type="compositionally biased region" description="Basic and acidic residues" evidence="3">
    <location>
        <begin position="1954"/>
        <end position="1967"/>
    </location>
</feature>
<dbReference type="InterPro" id="IPR000906">
    <property type="entry name" value="ZU5_dom"/>
</dbReference>
<feature type="compositionally biased region" description="Low complexity" evidence="3">
    <location>
        <begin position="1637"/>
        <end position="1648"/>
    </location>
</feature>
<dbReference type="GO" id="GO:0050839">
    <property type="term" value="F:cell adhesion molecule binding"/>
    <property type="evidence" value="ECO:0000318"/>
    <property type="project" value="GO_Central"/>
</dbReference>
<feature type="domain" description="Guanylate kinase-like" evidence="5">
    <location>
        <begin position="1082"/>
        <end position="1183"/>
    </location>
</feature>
<feature type="compositionally biased region" description="Polar residues" evidence="3">
    <location>
        <begin position="182"/>
        <end position="219"/>
    </location>
</feature>
<dbReference type="InterPro" id="IPR001452">
    <property type="entry name" value="SH3_domain"/>
</dbReference>
<feature type="region of interest" description="Disordered" evidence="3">
    <location>
        <begin position="1993"/>
        <end position="2016"/>
    </location>
</feature>
<reference evidence="9 10" key="2">
    <citation type="journal article" date="2004" name="Trends Parasitol.">
        <title>The Anopheles gambiae genome: an update.</title>
        <authorList>
            <person name="Mongin E."/>
            <person name="Louis C."/>
            <person name="Holt R.A."/>
            <person name="Birney E."/>
            <person name="Collins F.H."/>
        </authorList>
    </citation>
    <scope>NUCLEOTIDE SEQUENCE [LARGE SCALE GENOMIC DNA]</scope>
    <source>
        <strain evidence="9 10">PEST</strain>
    </source>
</reference>
<feature type="compositionally biased region" description="Low complexity" evidence="3">
    <location>
        <begin position="1482"/>
        <end position="1496"/>
    </location>
</feature>
<feature type="compositionally biased region" description="Low complexity" evidence="3">
    <location>
        <begin position="264"/>
        <end position="284"/>
    </location>
</feature>
<dbReference type="PROSITE" id="PS51145">
    <property type="entry name" value="ZU5"/>
    <property type="match status" value="1"/>
</dbReference>
<feature type="compositionally biased region" description="Low complexity" evidence="3">
    <location>
        <begin position="2259"/>
        <end position="2284"/>
    </location>
</feature>
<dbReference type="SMART" id="SM00218">
    <property type="entry name" value="ZU5"/>
    <property type="match status" value="1"/>
</dbReference>